<evidence type="ECO:0000256" key="2">
    <source>
        <dbReference type="SAM" id="MobiDB-lite"/>
    </source>
</evidence>
<dbReference type="Pfam" id="PF01844">
    <property type="entry name" value="HNH"/>
    <property type="match status" value="1"/>
</dbReference>
<comment type="similarity">
    <text evidence="1">Belongs to the Rv1128c/1148c/1588c/1702c/1945/3466 family.</text>
</comment>
<dbReference type="SMART" id="SM00507">
    <property type="entry name" value="HNHc"/>
    <property type="match status" value="1"/>
</dbReference>
<organism evidence="4 5">
    <name type="scientific">Streptacidiphilus jiangxiensis</name>
    <dbReference type="NCBI Taxonomy" id="235985"/>
    <lineage>
        <taxon>Bacteria</taxon>
        <taxon>Bacillati</taxon>
        <taxon>Actinomycetota</taxon>
        <taxon>Actinomycetes</taxon>
        <taxon>Kitasatosporales</taxon>
        <taxon>Streptomycetaceae</taxon>
        <taxon>Streptacidiphilus</taxon>
    </lineage>
</organism>
<gene>
    <name evidence="4" type="ORF">SAMN05414137_1051</name>
</gene>
<accession>A0A1H7LQX9</accession>
<reference evidence="5" key="1">
    <citation type="submission" date="2016-10" db="EMBL/GenBank/DDBJ databases">
        <authorList>
            <person name="Varghese N."/>
        </authorList>
    </citation>
    <scope>NUCLEOTIDE SEQUENCE [LARGE SCALE GENOMIC DNA]</scope>
    <source>
        <strain evidence="5">DSM 45096 / BCRC 16803 / CGMCC 4.1857 / CIP 109030 / JCM 12277 / KCTC 19219 / NBRC 100920 / 33214</strain>
    </source>
</reference>
<dbReference type="GO" id="GO:0003676">
    <property type="term" value="F:nucleic acid binding"/>
    <property type="evidence" value="ECO:0007669"/>
    <property type="project" value="InterPro"/>
</dbReference>
<dbReference type="STRING" id="235985.SAMN05414137_1051"/>
<sequence>MLLAAGARFQAEQVLALERLEERLAAEKLRRLALFDRSGGALALRSRSTKGFLRTHGQMSLGRASRLVGLARELDRLPVVRCAQAAGGLSADQVGVLARELAPVEDEAARVAAQELLVAHAPGLHLVQLRQAARQLHAHLVPESEGEAGVDAPGVFRSWVRLSRTGSSSDPFWVLSGELSPVVGEKLRSALEAAAGAPAAGDGRSQAERMGEALGVVTDLALGVGVLPVVGGQRPHLTVVADLDALRASGCPVHPALDALDALDEADVVGDGLAGLLRPRVVATTGWGYGLPGWQLRKEACDCRLRVVLTGGRERPVSVGRAMRTVPAYLRDVVVARDRHCVWPGCDRPPSWCEAHHLVHWADGGETGVENLALLCGEHHQDLHRTGWELVMRDGRPEAVPPPDTPPPPNSRHPAG</sequence>
<keyword evidence="4" id="KW-0378">Hydrolase</keyword>
<evidence type="ECO:0000256" key="1">
    <source>
        <dbReference type="ARBA" id="ARBA00023450"/>
    </source>
</evidence>
<dbReference type="InterPro" id="IPR003870">
    <property type="entry name" value="DUF222"/>
</dbReference>
<dbReference type="CDD" id="cd00085">
    <property type="entry name" value="HNHc"/>
    <property type="match status" value="1"/>
</dbReference>
<proteinExistence type="inferred from homology"/>
<dbReference type="InterPro" id="IPR002711">
    <property type="entry name" value="HNH"/>
</dbReference>
<dbReference type="Pfam" id="PF02720">
    <property type="entry name" value="DUF222"/>
    <property type="match status" value="1"/>
</dbReference>
<evidence type="ECO:0000313" key="5">
    <source>
        <dbReference type="Proteomes" id="UP000183015"/>
    </source>
</evidence>
<feature type="region of interest" description="Disordered" evidence="2">
    <location>
        <begin position="394"/>
        <end position="416"/>
    </location>
</feature>
<dbReference type="GO" id="GO:0004519">
    <property type="term" value="F:endonuclease activity"/>
    <property type="evidence" value="ECO:0007669"/>
    <property type="project" value="UniProtKB-KW"/>
</dbReference>
<protein>
    <submittedName>
        <fullName evidence="4">HNH endonuclease</fullName>
    </submittedName>
</protein>
<keyword evidence="4" id="KW-0255">Endonuclease</keyword>
<feature type="compositionally biased region" description="Pro residues" evidence="2">
    <location>
        <begin position="399"/>
        <end position="416"/>
    </location>
</feature>
<feature type="domain" description="HNH nuclease" evidence="3">
    <location>
        <begin position="329"/>
        <end position="381"/>
    </location>
</feature>
<keyword evidence="5" id="KW-1185">Reference proteome</keyword>
<keyword evidence="4" id="KW-0540">Nuclease</keyword>
<name>A0A1H7LQX9_STRJI</name>
<dbReference type="InterPro" id="IPR003615">
    <property type="entry name" value="HNH_nuc"/>
</dbReference>
<dbReference type="Gene3D" id="1.10.30.50">
    <property type="match status" value="1"/>
</dbReference>
<dbReference type="GO" id="GO:0008270">
    <property type="term" value="F:zinc ion binding"/>
    <property type="evidence" value="ECO:0007669"/>
    <property type="project" value="InterPro"/>
</dbReference>
<dbReference type="Proteomes" id="UP000183015">
    <property type="component" value="Unassembled WGS sequence"/>
</dbReference>
<dbReference type="AlphaFoldDB" id="A0A1H7LQX9"/>
<evidence type="ECO:0000313" key="4">
    <source>
        <dbReference type="EMBL" id="SEL01341.1"/>
    </source>
</evidence>
<dbReference type="EMBL" id="FOAZ01000005">
    <property type="protein sequence ID" value="SEL01341.1"/>
    <property type="molecule type" value="Genomic_DNA"/>
</dbReference>
<evidence type="ECO:0000259" key="3">
    <source>
        <dbReference type="SMART" id="SM00507"/>
    </source>
</evidence>